<keyword evidence="1" id="KW-0812">Transmembrane</keyword>
<gene>
    <name evidence="2" type="ORF">SAMN05216454_101263</name>
</gene>
<dbReference type="EMBL" id="FODF01000001">
    <property type="protein sequence ID" value="SEN23496.1"/>
    <property type="molecule type" value="Genomic_DNA"/>
</dbReference>
<protein>
    <recommendedName>
        <fullName evidence="4">DUF3810 domain-containing protein</fullName>
    </recommendedName>
</protein>
<proteinExistence type="predicted"/>
<keyword evidence="1" id="KW-0472">Membrane</keyword>
<dbReference type="Pfam" id="PF12725">
    <property type="entry name" value="DUF3810"/>
    <property type="match status" value="1"/>
</dbReference>
<evidence type="ECO:0000313" key="2">
    <source>
        <dbReference type="EMBL" id="SEN23496.1"/>
    </source>
</evidence>
<keyword evidence="1" id="KW-1133">Transmembrane helix</keyword>
<feature type="transmembrane region" description="Helical" evidence="1">
    <location>
        <begin position="88"/>
        <end position="113"/>
    </location>
</feature>
<organism evidence="2 3">
    <name type="scientific">Peptostreptococcus russellii</name>
    <dbReference type="NCBI Taxonomy" id="215200"/>
    <lineage>
        <taxon>Bacteria</taxon>
        <taxon>Bacillati</taxon>
        <taxon>Bacillota</taxon>
        <taxon>Clostridia</taxon>
        <taxon>Peptostreptococcales</taxon>
        <taxon>Peptostreptococcaceae</taxon>
        <taxon>Peptostreptococcus</taxon>
    </lineage>
</organism>
<keyword evidence="3" id="KW-1185">Reference proteome</keyword>
<name>A0A1H8EVT8_9FIRM</name>
<dbReference type="STRING" id="215200.SAMN05216454_101263"/>
<dbReference type="InterPro" id="IPR024294">
    <property type="entry name" value="DUF3810"/>
</dbReference>
<evidence type="ECO:0008006" key="4">
    <source>
        <dbReference type="Google" id="ProtNLM"/>
    </source>
</evidence>
<dbReference type="RefSeq" id="WP_091973639.1">
    <property type="nucleotide sequence ID" value="NZ_FODF01000001.1"/>
</dbReference>
<feature type="transmembrane region" description="Helical" evidence="1">
    <location>
        <begin position="48"/>
        <end position="76"/>
    </location>
</feature>
<evidence type="ECO:0000313" key="3">
    <source>
        <dbReference type="Proteomes" id="UP000199512"/>
    </source>
</evidence>
<evidence type="ECO:0000256" key="1">
    <source>
        <dbReference type="SAM" id="Phobius"/>
    </source>
</evidence>
<sequence length="367" mass="42735">MFKFRVRPLFLFLISIFFIGLASKYNKATELIYTNVINKFIREKLSNLFSYIPFPVGDILTLVFIGLIIYCVVTLVRRLKKTSNVFEFLYKLFWGIVNVSSILFFVYIIVFGLNYHTTPVKKVLIDKYNSKYATNIKVDIDNAKRVEVYNFLVDKAKETRKLALDSETKYSTNNLNLVSEQADEGYRMISDMFPTLEGNYGNAKASIKSPVFNFFGLDGRHYDLTNEISINKNVPSEYLPFIVSKYMAYQRGVAREDEACFYAYLACINNTDPKFKYSGYLSALEYVISTLRTNDKIDYNNLIVNLDPEIRRDLNTIEAYQSQYGFGTELKDQFMYKFKRLNGDIRVEDIDTQVTDLIASYYSLFTY</sequence>
<dbReference type="AlphaFoldDB" id="A0A1H8EVT8"/>
<dbReference type="Proteomes" id="UP000199512">
    <property type="component" value="Unassembled WGS sequence"/>
</dbReference>
<dbReference type="OrthoDB" id="1048788at2"/>
<accession>A0A1H8EVT8</accession>
<reference evidence="2 3" key="1">
    <citation type="submission" date="2016-10" db="EMBL/GenBank/DDBJ databases">
        <authorList>
            <person name="de Groot N.N."/>
        </authorList>
    </citation>
    <scope>NUCLEOTIDE SEQUENCE [LARGE SCALE GENOMIC DNA]</scope>
    <source>
        <strain evidence="2 3">Calf135</strain>
    </source>
</reference>